<evidence type="ECO:0000313" key="5">
    <source>
        <dbReference type="EMBL" id="RZS44950.1"/>
    </source>
</evidence>
<dbReference type="InterPro" id="IPR001314">
    <property type="entry name" value="Peptidase_S1A"/>
</dbReference>
<protein>
    <submittedName>
        <fullName evidence="5">Trypsin</fullName>
    </submittedName>
</protein>
<dbReference type="InterPro" id="IPR009003">
    <property type="entry name" value="Peptidase_S1_PA"/>
</dbReference>
<dbReference type="Pfam" id="PF00089">
    <property type="entry name" value="Trypsin"/>
    <property type="match status" value="1"/>
</dbReference>
<name>A0A4Q7L7S2_9PSEU</name>
<sequence length="259" mass="26692">MPKTRVRAIAAGFAGAIALSTVTLLQPSASADVQPMIIGGHDATEDYSFMASLQRNGRHNCGASLIAPEWVVTAAHCVPSDGSVTGLKLRIGSKTVDGGGELVDAAKVSIHPDYGSGKPGGDLAVVKLAKAVQAKPIAIASETGPAGTPTRILGWGTTKDGDQVPPKTLQELDTKKVEDDNCVNFAPGNEICTDSDTENAMGCFGDSDGPQLKGKAGAWELVGATSRDGDSDPKCSTGTGIWTDVPSYVAWVKEQTGIK</sequence>
<dbReference type="PROSITE" id="PS50240">
    <property type="entry name" value="TRYPSIN_DOM"/>
    <property type="match status" value="1"/>
</dbReference>
<dbReference type="InterPro" id="IPR043504">
    <property type="entry name" value="Peptidase_S1_PA_chymotrypsin"/>
</dbReference>
<dbReference type="GO" id="GO:0006508">
    <property type="term" value="P:proteolysis"/>
    <property type="evidence" value="ECO:0007669"/>
    <property type="project" value="InterPro"/>
</dbReference>
<feature type="chain" id="PRO_5020607796" evidence="3">
    <location>
        <begin position="32"/>
        <end position="259"/>
    </location>
</feature>
<evidence type="ECO:0000313" key="6">
    <source>
        <dbReference type="Proteomes" id="UP000294257"/>
    </source>
</evidence>
<comment type="similarity">
    <text evidence="1">Belongs to the peptidase S1 family.</text>
</comment>
<gene>
    <name evidence="5" type="ORF">EV193_101831</name>
</gene>
<dbReference type="Proteomes" id="UP000294257">
    <property type="component" value="Unassembled WGS sequence"/>
</dbReference>
<feature type="domain" description="Peptidase S1" evidence="4">
    <location>
        <begin position="37"/>
        <end position="257"/>
    </location>
</feature>
<evidence type="ECO:0000256" key="1">
    <source>
        <dbReference type="ARBA" id="ARBA00007664"/>
    </source>
</evidence>
<dbReference type="PANTHER" id="PTHR24276">
    <property type="entry name" value="POLYSERASE-RELATED"/>
    <property type="match status" value="1"/>
</dbReference>
<dbReference type="SUPFAM" id="SSF50494">
    <property type="entry name" value="Trypsin-like serine proteases"/>
    <property type="match status" value="1"/>
</dbReference>
<dbReference type="Gene3D" id="2.40.10.10">
    <property type="entry name" value="Trypsin-like serine proteases"/>
    <property type="match status" value="1"/>
</dbReference>
<accession>A0A4Q7L7S2</accession>
<evidence type="ECO:0000256" key="2">
    <source>
        <dbReference type="ARBA" id="ARBA00023157"/>
    </source>
</evidence>
<evidence type="ECO:0000259" key="4">
    <source>
        <dbReference type="PROSITE" id="PS50240"/>
    </source>
</evidence>
<keyword evidence="3" id="KW-0732">Signal</keyword>
<keyword evidence="2" id="KW-1015">Disulfide bond</keyword>
<feature type="signal peptide" evidence="3">
    <location>
        <begin position="1"/>
        <end position="31"/>
    </location>
</feature>
<dbReference type="FunFam" id="2.40.10.10:FF:000068">
    <property type="entry name" value="transmembrane protease serine 2"/>
    <property type="match status" value="1"/>
</dbReference>
<dbReference type="InterPro" id="IPR018114">
    <property type="entry name" value="TRYPSIN_HIS"/>
</dbReference>
<evidence type="ECO:0000256" key="3">
    <source>
        <dbReference type="SAM" id="SignalP"/>
    </source>
</evidence>
<proteinExistence type="inferred from homology"/>
<dbReference type="AlphaFoldDB" id="A0A4Q7L7S2"/>
<dbReference type="CDD" id="cd00190">
    <property type="entry name" value="Tryp_SPc"/>
    <property type="match status" value="1"/>
</dbReference>
<keyword evidence="6" id="KW-1185">Reference proteome</keyword>
<dbReference type="PRINTS" id="PR00722">
    <property type="entry name" value="CHYMOTRYPSIN"/>
</dbReference>
<dbReference type="GO" id="GO:0004252">
    <property type="term" value="F:serine-type endopeptidase activity"/>
    <property type="evidence" value="ECO:0007669"/>
    <property type="project" value="InterPro"/>
</dbReference>
<organism evidence="5 6">
    <name type="scientific">Herbihabitans rhizosphaerae</name>
    <dbReference type="NCBI Taxonomy" id="1872711"/>
    <lineage>
        <taxon>Bacteria</taxon>
        <taxon>Bacillati</taxon>
        <taxon>Actinomycetota</taxon>
        <taxon>Actinomycetes</taxon>
        <taxon>Pseudonocardiales</taxon>
        <taxon>Pseudonocardiaceae</taxon>
        <taxon>Herbihabitans</taxon>
    </lineage>
</organism>
<dbReference type="PROSITE" id="PS00134">
    <property type="entry name" value="TRYPSIN_HIS"/>
    <property type="match status" value="1"/>
</dbReference>
<dbReference type="PANTHER" id="PTHR24276:SF98">
    <property type="entry name" value="FI18310P1-RELATED"/>
    <property type="match status" value="1"/>
</dbReference>
<dbReference type="InterPro" id="IPR050430">
    <property type="entry name" value="Peptidase_S1"/>
</dbReference>
<comment type="caution">
    <text evidence="5">The sequence shown here is derived from an EMBL/GenBank/DDBJ whole genome shotgun (WGS) entry which is preliminary data.</text>
</comment>
<dbReference type="SMART" id="SM00020">
    <property type="entry name" value="Tryp_SPc"/>
    <property type="match status" value="1"/>
</dbReference>
<dbReference type="OrthoDB" id="3657335at2"/>
<dbReference type="RefSeq" id="WP_130342561.1">
    <property type="nucleotide sequence ID" value="NZ_SGWQ01000001.1"/>
</dbReference>
<reference evidence="5 6" key="1">
    <citation type="submission" date="2019-02" db="EMBL/GenBank/DDBJ databases">
        <title>Genomic Encyclopedia of Type Strains, Phase IV (KMG-IV): sequencing the most valuable type-strain genomes for metagenomic binning, comparative biology and taxonomic classification.</title>
        <authorList>
            <person name="Goeker M."/>
        </authorList>
    </citation>
    <scope>NUCLEOTIDE SEQUENCE [LARGE SCALE GENOMIC DNA]</scope>
    <source>
        <strain evidence="5 6">DSM 101727</strain>
    </source>
</reference>
<dbReference type="EMBL" id="SGWQ01000001">
    <property type="protein sequence ID" value="RZS44950.1"/>
    <property type="molecule type" value="Genomic_DNA"/>
</dbReference>
<dbReference type="InterPro" id="IPR001254">
    <property type="entry name" value="Trypsin_dom"/>
</dbReference>